<proteinExistence type="predicted"/>
<dbReference type="Proteomes" id="UP000054770">
    <property type="component" value="Unassembled WGS sequence"/>
</dbReference>
<dbReference type="SUPFAM" id="SSF103088">
    <property type="entry name" value="OmpA-like"/>
    <property type="match status" value="1"/>
</dbReference>
<comment type="caution">
    <text evidence="3">The sequence shown here is derived from an EMBL/GenBank/DDBJ whole genome shotgun (WGS) entry which is preliminary data.</text>
</comment>
<dbReference type="Pfam" id="PF13699">
    <property type="entry name" value="eCIS_core"/>
    <property type="match status" value="1"/>
</dbReference>
<sequence length="584" mass="60116">MNRSRFTHPFTPAGMPGAAKSCECGACADCREAGPASPAARRGALDSASPPAMVREARQAPGRALDAPTRRAMELRFGHDFGKVRIHADVDAAQAAQAMAAHAYTIGDDIFFAPNAFDPQSRAGLDLLAHELAHVVQQEGAGSRGGDERVATAASHHEKAADESAREVAAGRHVPPLDKTTPSVQRRLVVDAGSSLTIAGGRPLTNLVAADPAASLSAFERLDMMDRVIAALCPSFAVDKGAAAGPAGSGEVAAKGAQSLAPDPLAAGTHATGCCCLNILVNATDTWTIHISQLVSSFTRPAGSGGDIVLPSEHAPLDWGSYTARGVPAFQGLVPTAGHELCGHAALMQIGAHPSAANRLSSDVHDPTVRIENAISSEQGVAASQLRGLAGSGPHRGESVDRLTVTGFGGGLSDAALLPADEQARLRFAANYSRQNGTFIDVIGHSDRNEAAAANTSPDVSDKRAFSVRQVLRTDGAPDLLKPLGMTTEVDRFTRVAGVQDSDPASPGALPGSPAERRVEVLMPVFAAGAQVPPKGTSTQVDKVPEGPKAQTARSSPDACERKLVGAAYPAAPNSTKATKASKP</sequence>
<feature type="domain" description="eCIS core" evidence="2">
    <location>
        <begin position="65"/>
        <end position="141"/>
    </location>
</feature>
<dbReference type="RefSeq" id="WP_087645030.1">
    <property type="nucleotide sequence ID" value="NZ_FCON02000026.1"/>
</dbReference>
<evidence type="ECO:0000256" key="1">
    <source>
        <dbReference type="SAM" id="MobiDB-lite"/>
    </source>
</evidence>
<dbReference type="Gene3D" id="3.30.1330.60">
    <property type="entry name" value="OmpA-like domain"/>
    <property type="match status" value="1"/>
</dbReference>
<reference evidence="3" key="1">
    <citation type="submission" date="2016-01" db="EMBL/GenBank/DDBJ databases">
        <authorList>
            <person name="Peeters C."/>
        </authorList>
    </citation>
    <scope>NUCLEOTIDE SEQUENCE [LARGE SCALE GENOMIC DNA]</scope>
    <source>
        <strain evidence="3">LMG 22940</strain>
    </source>
</reference>
<feature type="region of interest" description="Disordered" evidence="1">
    <location>
        <begin position="38"/>
        <end position="66"/>
    </location>
</feature>
<keyword evidence="4" id="KW-1185">Reference proteome</keyword>
<feature type="region of interest" description="Disordered" evidence="1">
    <location>
        <begin position="138"/>
        <end position="182"/>
    </location>
</feature>
<evidence type="ECO:0000259" key="2">
    <source>
        <dbReference type="Pfam" id="PF13699"/>
    </source>
</evidence>
<evidence type="ECO:0000313" key="4">
    <source>
        <dbReference type="Proteomes" id="UP000054770"/>
    </source>
</evidence>
<dbReference type="AlphaFoldDB" id="A0A158IPC8"/>
<gene>
    <name evidence="3" type="ORF">AWB68_02892</name>
</gene>
<protein>
    <recommendedName>
        <fullName evidence="2">eCIS core domain-containing protein</fullName>
    </recommendedName>
</protein>
<dbReference type="OrthoDB" id="7387101at2"/>
<feature type="region of interest" description="Disordered" evidence="1">
    <location>
        <begin position="530"/>
        <end position="560"/>
    </location>
</feature>
<accession>A0A158IPC8</accession>
<organism evidence="3 4">
    <name type="scientific">Caballeronia choica</name>
    <dbReference type="NCBI Taxonomy" id="326476"/>
    <lineage>
        <taxon>Bacteria</taxon>
        <taxon>Pseudomonadati</taxon>
        <taxon>Pseudomonadota</taxon>
        <taxon>Betaproteobacteria</taxon>
        <taxon>Burkholderiales</taxon>
        <taxon>Burkholderiaceae</taxon>
        <taxon>Caballeronia</taxon>
    </lineage>
</organism>
<evidence type="ECO:0000313" key="3">
    <source>
        <dbReference type="EMBL" id="SAL58395.1"/>
    </source>
</evidence>
<name>A0A158IPC8_9BURK</name>
<dbReference type="InterPro" id="IPR025295">
    <property type="entry name" value="eCIS_core_dom"/>
</dbReference>
<feature type="compositionally biased region" description="Basic and acidic residues" evidence="1">
    <location>
        <begin position="145"/>
        <end position="170"/>
    </location>
</feature>
<dbReference type="InterPro" id="IPR036737">
    <property type="entry name" value="OmpA-like_sf"/>
</dbReference>
<dbReference type="EMBL" id="FCON02000026">
    <property type="protein sequence ID" value="SAL58395.1"/>
    <property type="molecule type" value="Genomic_DNA"/>
</dbReference>